<proteinExistence type="predicted"/>
<evidence type="ECO:0000313" key="3">
    <source>
        <dbReference type="EMBL" id="RVD86098.1"/>
    </source>
</evidence>
<dbReference type="STRING" id="97331.A0A437A4P9"/>
<feature type="region of interest" description="Disordered" evidence="1">
    <location>
        <begin position="261"/>
        <end position="379"/>
    </location>
</feature>
<feature type="compositionally biased region" description="Basic and acidic residues" evidence="1">
    <location>
        <begin position="261"/>
        <end position="282"/>
    </location>
</feature>
<sequence length="379" mass="41457">MPELARNWRQSEARGGSSLGEAKLTIEFPQQRKVTAPRFCRVTLGVDVSSSMRRHIDTVIGGIEDINTVLNDEDLISVRSFAFAVQTIFPYKDREKVNWGRLGNDLRDLVTGRTPRQDGTALWDAIVQIIQQTPRNKEFQCYKPEIIIFTDGEENRSQNNTFAEVQACLEKPGIAHVHITIIDASPRGNPQLKDVCDQIQHCSYMRVDACQEAIQRAFKTTVTEITARLEVPLRIHDTASLGKALSELTFDAGAYPSIMVEETRGESSRGRAGNLREDHEQSRSNGGSRNRGKSRAKNHGGRGGNHGGDSQKNGGKDQKKEDNPQRNGGNGQKGGGNGQGNRGNSEGVGGTSSRKNNKNGGGSGRNNAGKGKNPETPRN</sequence>
<dbReference type="VEuPathDB" id="FungiDB:DFL_004392"/>
<reference evidence="3 4" key="1">
    <citation type="submission" date="2019-01" db="EMBL/GenBank/DDBJ databases">
        <title>Intercellular communication is required for trap formation in the nematode-trapping fungus Duddingtonia flagrans.</title>
        <authorList>
            <person name="Youssar L."/>
            <person name="Wernet V."/>
            <person name="Hensel N."/>
            <person name="Hildebrandt H.-G."/>
            <person name="Fischer R."/>
        </authorList>
    </citation>
    <scope>NUCLEOTIDE SEQUENCE [LARGE SCALE GENOMIC DNA]</scope>
    <source>
        <strain evidence="3 4">CBS H-5679</strain>
    </source>
</reference>
<evidence type="ECO:0000259" key="2">
    <source>
        <dbReference type="Pfam" id="PF13768"/>
    </source>
</evidence>
<dbReference type="SUPFAM" id="SSF53300">
    <property type="entry name" value="vWA-like"/>
    <property type="match status" value="1"/>
</dbReference>
<dbReference type="CDD" id="cd00198">
    <property type="entry name" value="vWFA"/>
    <property type="match status" value="1"/>
</dbReference>
<dbReference type="InterPro" id="IPR036465">
    <property type="entry name" value="vWFA_dom_sf"/>
</dbReference>
<dbReference type="Pfam" id="PF13768">
    <property type="entry name" value="VWA_3"/>
    <property type="match status" value="1"/>
</dbReference>
<name>A0A437A4P9_ARTFL</name>
<dbReference type="Proteomes" id="UP000283090">
    <property type="component" value="Unassembled WGS sequence"/>
</dbReference>
<feature type="compositionally biased region" description="Basic and acidic residues" evidence="1">
    <location>
        <begin position="314"/>
        <end position="324"/>
    </location>
</feature>
<feature type="compositionally biased region" description="Gly residues" evidence="1">
    <location>
        <begin position="328"/>
        <end position="350"/>
    </location>
</feature>
<dbReference type="GeneID" id="93586703"/>
<dbReference type="InterPro" id="IPR002035">
    <property type="entry name" value="VWF_A"/>
</dbReference>
<feature type="compositionally biased region" description="Basic residues" evidence="1">
    <location>
        <begin position="290"/>
        <end position="300"/>
    </location>
</feature>
<dbReference type="Gene3D" id="3.40.50.410">
    <property type="entry name" value="von Willebrand factor, type A domain"/>
    <property type="match status" value="1"/>
</dbReference>
<feature type="domain" description="VWFA" evidence="2">
    <location>
        <begin position="45"/>
        <end position="185"/>
    </location>
</feature>
<organism evidence="3 4">
    <name type="scientific">Arthrobotrys flagrans</name>
    <name type="common">Nematode-trapping fungus</name>
    <name type="synonym">Trichothecium flagrans</name>
    <dbReference type="NCBI Taxonomy" id="97331"/>
    <lineage>
        <taxon>Eukaryota</taxon>
        <taxon>Fungi</taxon>
        <taxon>Dikarya</taxon>
        <taxon>Ascomycota</taxon>
        <taxon>Pezizomycotina</taxon>
        <taxon>Orbiliomycetes</taxon>
        <taxon>Orbiliales</taxon>
        <taxon>Orbiliaceae</taxon>
        <taxon>Arthrobotrys</taxon>
    </lineage>
</organism>
<evidence type="ECO:0000256" key="1">
    <source>
        <dbReference type="SAM" id="MobiDB-lite"/>
    </source>
</evidence>
<dbReference type="OrthoDB" id="5353533at2759"/>
<protein>
    <recommendedName>
        <fullName evidence="2">VWFA domain-containing protein</fullName>
    </recommendedName>
</protein>
<keyword evidence="4" id="KW-1185">Reference proteome</keyword>
<evidence type="ECO:0000313" key="4">
    <source>
        <dbReference type="Proteomes" id="UP000283090"/>
    </source>
</evidence>
<accession>A0A437A4P9</accession>
<dbReference type="RefSeq" id="XP_067491642.1">
    <property type="nucleotide sequence ID" value="XM_067633478.1"/>
</dbReference>
<dbReference type="AlphaFoldDB" id="A0A437A4P9"/>
<dbReference type="EMBL" id="SAEB01000006">
    <property type="protein sequence ID" value="RVD86098.1"/>
    <property type="molecule type" value="Genomic_DNA"/>
</dbReference>
<comment type="caution">
    <text evidence="3">The sequence shown here is derived from an EMBL/GenBank/DDBJ whole genome shotgun (WGS) entry which is preliminary data.</text>
</comment>
<gene>
    <name evidence="3" type="ORF">DFL_004392</name>
</gene>